<dbReference type="Proteomes" id="UP001163336">
    <property type="component" value="Chromosome"/>
</dbReference>
<feature type="signal peptide" evidence="5">
    <location>
        <begin position="1"/>
        <end position="20"/>
    </location>
</feature>
<dbReference type="PANTHER" id="PTHR22925:SF3">
    <property type="entry name" value="GLYCOSYL HYDROLASE FAMILY PROTEIN 43"/>
    <property type="match status" value="1"/>
</dbReference>
<keyword evidence="3 4" id="KW-0326">Glycosidase</keyword>
<evidence type="ECO:0000256" key="2">
    <source>
        <dbReference type="ARBA" id="ARBA00022801"/>
    </source>
</evidence>
<evidence type="ECO:0000256" key="5">
    <source>
        <dbReference type="SAM" id="SignalP"/>
    </source>
</evidence>
<reference evidence="6" key="1">
    <citation type="submission" date="2022-11" db="EMBL/GenBank/DDBJ databases">
        <title>Isolation and characterization of PLA-degrading bacterium Massilia sp. from Antarctic soil.</title>
        <authorList>
            <person name="Sato K."/>
            <person name="Gomez-Fuentes C."/>
            <person name="Ahmad S.A."/>
            <person name="Zulkharnain A."/>
        </authorList>
    </citation>
    <scope>NUCLEOTIDE SEQUENCE</scope>
    <source>
        <strain evidence="6">N-3</strain>
    </source>
</reference>
<feature type="chain" id="PRO_5045905917" evidence="5">
    <location>
        <begin position="21"/>
        <end position="500"/>
    </location>
</feature>
<sequence length="500" mass="53837">MKRMWLLGALLAVMPPHAGAAESTIRNGVFWKDTSGTPVYAQGGGILKVGDRYYWYGAKYAEAVSYAREPAPQPNGANPTFSAVTAYSSTDLVNWKFEGEVLKTGAAGKMFDQPGWVGRLGVVHNRRTGKYVLLTQYGSTDKGSGVLFATSDSPTGPFVFQRLQTHIERVATPTSGDQTVFVDDDGQAYLVFSSGGDRRKLYVAPLRAADFLAVEPAILVHSAPAGGREGNAMFKYKGLYYFCSSDLHGWNASRSFYMTATSITGPYTPEKLIEGTEADFSHVSQNGFFVAVQGSDGSLVLYAGDRWSNYAANGIGYNIWAPLSFEGSKPVFNSLSEFTLDAAKGRWSVGKGNNYVLNPGFEADRVTQTSVAGWRTSWTSLQGAAPIVNALEGRNSRWALVLRHADPSMGSAVQDIALPNGSYTLRAWVRSSGGQGVARLFASGHGAPEVAHQFSGALGAWTQVTLPGIAVRNGSVQIGVYTEGKHGQWLMLDDVSLVRE</sequence>
<dbReference type="Gene3D" id="2.115.10.20">
    <property type="entry name" value="Glycosyl hydrolase domain, family 43"/>
    <property type="match status" value="1"/>
</dbReference>
<organism evidence="6 7">
    <name type="scientific">Massilia varians</name>
    <dbReference type="NCBI Taxonomy" id="457921"/>
    <lineage>
        <taxon>Bacteria</taxon>
        <taxon>Pseudomonadati</taxon>
        <taxon>Pseudomonadota</taxon>
        <taxon>Betaproteobacteria</taxon>
        <taxon>Burkholderiales</taxon>
        <taxon>Oxalobacteraceae</taxon>
        <taxon>Telluria group</taxon>
        <taxon>Massilia</taxon>
    </lineage>
</organism>
<evidence type="ECO:0000256" key="1">
    <source>
        <dbReference type="ARBA" id="ARBA00009865"/>
    </source>
</evidence>
<dbReference type="InterPro" id="IPR023296">
    <property type="entry name" value="Glyco_hydro_beta-prop_sf"/>
</dbReference>
<evidence type="ECO:0000313" key="7">
    <source>
        <dbReference type="Proteomes" id="UP001163336"/>
    </source>
</evidence>
<dbReference type="SUPFAM" id="SSF75005">
    <property type="entry name" value="Arabinanase/levansucrase/invertase"/>
    <property type="match status" value="1"/>
</dbReference>
<keyword evidence="5" id="KW-0732">Signal</keyword>
<comment type="similarity">
    <text evidence="1 4">Belongs to the glycosyl hydrolase 43 family.</text>
</comment>
<protein>
    <submittedName>
        <fullName evidence="6">Beta-xylosidase</fullName>
    </submittedName>
</protein>
<evidence type="ECO:0000256" key="4">
    <source>
        <dbReference type="RuleBase" id="RU361187"/>
    </source>
</evidence>
<dbReference type="CDD" id="cd18823">
    <property type="entry name" value="GH43_RcAra43A-like"/>
    <property type="match status" value="1"/>
</dbReference>
<gene>
    <name evidence="6" type="ORF">MasN3_30040</name>
</gene>
<evidence type="ECO:0000313" key="6">
    <source>
        <dbReference type="EMBL" id="BDT59510.1"/>
    </source>
</evidence>
<dbReference type="Gene3D" id="2.60.120.260">
    <property type="entry name" value="Galactose-binding domain-like"/>
    <property type="match status" value="1"/>
</dbReference>
<dbReference type="EMBL" id="AP026966">
    <property type="protein sequence ID" value="BDT59510.1"/>
    <property type="molecule type" value="Genomic_DNA"/>
</dbReference>
<dbReference type="RefSeq" id="WP_281908233.1">
    <property type="nucleotide sequence ID" value="NZ_AP026966.1"/>
</dbReference>
<name>A0ABM8C8E2_9BURK</name>
<dbReference type="InterPro" id="IPR006710">
    <property type="entry name" value="Glyco_hydro_43"/>
</dbReference>
<dbReference type="PANTHER" id="PTHR22925">
    <property type="entry name" value="GLYCOSYL HYDROLASE 43 FAMILY MEMBER"/>
    <property type="match status" value="1"/>
</dbReference>
<accession>A0ABM8C8E2</accession>
<keyword evidence="7" id="KW-1185">Reference proteome</keyword>
<keyword evidence="2 4" id="KW-0378">Hydrolase</keyword>
<evidence type="ECO:0000256" key="3">
    <source>
        <dbReference type="ARBA" id="ARBA00023295"/>
    </source>
</evidence>
<proteinExistence type="inferred from homology"/>
<dbReference type="Pfam" id="PF04616">
    <property type="entry name" value="Glyco_hydro_43"/>
    <property type="match status" value="1"/>
</dbReference>